<dbReference type="Proteomes" id="UP000823900">
    <property type="component" value="Unassembled WGS sequence"/>
</dbReference>
<sequence>MLLRLGFVGMLAYFTSEALNKGLAAMGASFTVHKLVVGNLKNKKQKHRGTAAKPVFTGFAAVLRSAAGNLEKRLWHTGKIYSIIITVQPCARIYDKERYKLACKSDLTYILA</sequence>
<name>A0A9D2KMC1_9FIRM</name>
<dbReference type="AlphaFoldDB" id="A0A9D2KMC1"/>
<evidence type="ECO:0000313" key="1">
    <source>
        <dbReference type="EMBL" id="HJA69969.1"/>
    </source>
</evidence>
<comment type="caution">
    <text evidence="1">The sequence shown here is derived from an EMBL/GenBank/DDBJ whole genome shotgun (WGS) entry which is preliminary data.</text>
</comment>
<reference evidence="1" key="1">
    <citation type="journal article" date="2021" name="PeerJ">
        <title>Extensive microbial diversity within the chicken gut microbiome revealed by metagenomics and culture.</title>
        <authorList>
            <person name="Gilroy R."/>
            <person name="Ravi A."/>
            <person name="Getino M."/>
            <person name="Pursley I."/>
            <person name="Horton D.L."/>
            <person name="Alikhan N.F."/>
            <person name="Baker D."/>
            <person name="Gharbi K."/>
            <person name="Hall N."/>
            <person name="Watson M."/>
            <person name="Adriaenssens E.M."/>
            <person name="Foster-Nyarko E."/>
            <person name="Jarju S."/>
            <person name="Secka A."/>
            <person name="Antonio M."/>
            <person name="Oren A."/>
            <person name="Chaudhuri R.R."/>
            <person name="La Ragione R."/>
            <person name="Hildebrand F."/>
            <person name="Pallen M.J."/>
        </authorList>
    </citation>
    <scope>NUCLEOTIDE SEQUENCE</scope>
    <source>
        <strain evidence="1">CHK178-16964</strain>
    </source>
</reference>
<proteinExistence type="predicted"/>
<protein>
    <submittedName>
        <fullName evidence="1">Uncharacterized protein</fullName>
    </submittedName>
</protein>
<gene>
    <name evidence="1" type="ORF">IAA07_00125</name>
</gene>
<reference evidence="1" key="2">
    <citation type="submission" date="2021-04" db="EMBL/GenBank/DDBJ databases">
        <authorList>
            <person name="Gilroy R."/>
        </authorList>
    </citation>
    <scope>NUCLEOTIDE SEQUENCE</scope>
    <source>
        <strain evidence="1">CHK178-16964</strain>
    </source>
</reference>
<organism evidence="1 2">
    <name type="scientific">Candidatus Lachnoclostridium stercoravium</name>
    <dbReference type="NCBI Taxonomy" id="2838633"/>
    <lineage>
        <taxon>Bacteria</taxon>
        <taxon>Bacillati</taxon>
        <taxon>Bacillota</taxon>
        <taxon>Clostridia</taxon>
        <taxon>Lachnospirales</taxon>
        <taxon>Lachnospiraceae</taxon>
    </lineage>
</organism>
<accession>A0A9D2KMC1</accession>
<dbReference type="EMBL" id="DWZA01000002">
    <property type="protein sequence ID" value="HJA69969.1"/>
    <property type="molecule type" value="Genomic_DNA"/>
</dbReference>
<evidence type="ECO:0000313" key="2">
    <source>
        <dbReference type="Proteomes" id="UP000823900"/>
    </source>
</evidence>